<evidence type="ECO:0000313" key="2">
    <source>
        <dbReference type="EMBL" id="NYZ66898.1"/>
    </source>
</evidence>
<accession>A0A853I8C2</accession>
<keyword evidence="1" id="KW-1133">Transmembrane helix</keyword>
<organism evidence="2 3">
    <name type="scientific">Spartinivicinus marinus</name>
    <dbReference type="NCBI Taxonomy" id="2994442"/>
    <lineage>
        <taxon>Bacteria</taxon>
        <taxon>Pseudomonadati</taxon>
        <taxon>Pseudomonadota</taxon>
        <taxon>Gammaproteobacteria</taxon>
        <taxon>Oceanospirillales</taxon>
        <taxon>Zooshikellaceae</taxon>
        <taxon>Spartinivicinus</taxon>
    </lineage>
</organism>
<dbReference type="Proteomes" id="UP000569732">
    <property type="component" value="Unassembled WGS sequence"/>
</dbReference>
<name>A0A853I8C2_9GAMM</name>
<reference evidence="2 3" key="1">
    <citation type="submission" date="2020-07" db="EMBL/GenBank/DDBJ databases">
        <title>Endozoicomonas sp. nov., isolated from sediment.</title>
        <authorList>
            <person name="Gu T."/>
        </authorList>
    </citation>
    <scope>NUCLEOTIDE SEQUENCE [LARGE SCALE GENOMIC DNA]</scope>
    <source>
        <strain evidence="2 3">SM1973</strain>
    </source>
</reference>
<keyword evidence="1" id="KW-0812">Transmembrane</keyword>
<evidence type="ECO:0000256" key="1">
    <source>
        <dbReference type="SAM" id="Phobius"/>
    </source>
</evidence>
<feature type="transmembrane region" description="Helical" evidence="1">
    <location>
        <begin position="140"/>
        <end position="164"/>
    </location>
</feature>
<protein>
    <submittedName>
        <fullName evidence="2">Uncharacterized protein</fullName>
    </submittedName>
</protein>
<keyword evidence="3" id="KW-1185">Reference proteome</keyword>
<keyword evidence="1" id="KW-0472">Membrane</keyword>
<comment type="caution">
    <text evidence="2">The sequence shown here is derived from an EMBL/GenBank/DDBJ whole genome shotgun (WGS) entry which is preliminary data.</text>
</comment>
<feature type="transmembrane region" description="Helical" evidence="1">
    <location>
        <begin position="109"/>
        <end position="133"/>
    </location>
</feature>
<feature type="transmembrane region" description="Helical" evidence="1">
    <location>
        <begin position="244"/>
        <end position="267"/>
    </location>
</feature>
<evidence type="ECO:0000313" key="3">
    <source>
        <dbReference type="Proteomes" id="UP000569732"/>
    </source>
</evidence>
<dbReference type="EMBL" id="JACCKB010000018">
    <property type="protein sequence ID" value="NYZ66898.1"/>
    <property type="molecule type" value="Genomic_DNA"/>
</dbReference>
<proteinExistence type="predicted"/>
<sequence length="285" mass="32156">MKARWKCLISLLVILMCSVSWLTWVDKEASELTDQQLKQAAVTFATARLLNGVISVIQGTEVSIQPVGVGVTITAGEILDPVNDLVERFSWVMLVSTTSLGIQKLINELIATGLMSVLLAISGVLYLFALWFIKDIGLKWWLVSAKLFACLFILRYAVVLMVLFNQALYLGFFATEQQAATQRLQDTTEQIEAYHQAQQQALQTQPESFWEKLKNNMEQFTTQFNPVEKMKQLKVISEQALEDIIKLIASFILQTILLPLLFLWMIVKMLKLVSSYSPVKTSPSS</sequence>
<dbReference type="RefSeq" id="WP_180568921.1">
    <property type="nucleotide sequence ID" value="NZ_JACCKB010000018.1"/>
</dbReference>
<gene>
    <name evidence="2" type="ORF">H0A36_12830</name>
</gene>
<dbReference type="AlphaFoldDB" id="A0A853I8C2"/>